<dbReference type="SUPFAM" id="SSF54768">
    <property type="entry name" value="dsRNA-binding domain-like"/>
    <property type="match status" value="3"/>
</dbReference>
<dbReference type="GO" id="GO:0005840">
    <property type="term" value="C:ribosome"/>
    <property type="evidence" value="ECO:0007669"/>
    <property type="project" value="UniProtKB-KW"/>
</dbReference>
<keyword evidence="6" id="KW-0694">RNA-binding</keyword>
<dbReference type="PANTHER" id="PTHR46128:SF211">
    <property type="entry name" value="PENTACOTRIPEPTIDE-REPEAT REGION OF PRORP DOMAIN-CONTAINING PROTEIN"/>
    <property type="match status" value="1"/>
</dbReference>
<dbReference type="GO" id="GO:1990904">
    <property type="term" value="C:ribonucleoprotein complex"/>
    <property type="evidence" value="ECO:0007669"/>
    <property type="project" value="UniProtKB-KW"/>
</dbReference>
<feature type="repeat" description="PPR" evidence="7">
    <location>
        <begin position="1308"/>
        <end position="1342"/>
    </location>
</feature>
<dbReference type="EMBL" id="JACMSC010000005">
    <property type="protein sequence ID" value="KAG6521914.1"/>
    <property type="molecule type" value="Genomic_DNA"/>
</dbReference>
<feature type="repeat" description="PPR" evidence="7">
    <location>
        <begin position="1124"/>
        <end position="1158"/>
    </location>
</feature>
<feature type="domain" description="DRBM" evidence="9">
    <location>
        <begin position="172"/>
        <end position="240"/>
    </location>
</feature>
<feature type="repeat" description="PPR" evidence="7">
    <location>
        <begin position="1238"/>
        <end position="1272"/>
    </location>
</feature>
<evidence type="ECO:0000313" key="11">
    <source>
        <dbReference type="Proteomes" id="UP000734854"/>
    </source>
</evidence>
<dbReference type="Pfam" id="PF13812">
    <property type="entry name" value="PPR_3"/>
    <property type="match status" value="3"/>
</dbReference>
<sequence length="1711" mass="195601">MHKSRLQELCQRQQWSLPEYATSHDGPAHNFRFSATVTVNGSSFHSPDLSRTSKEAQNKAALVAFEQLSDVVPQSPPVDLPPPPTPAPALPIDLGNQVSYKNQLQIYLQKQAKCLPTYTYVCHALQFKATVKVDEQTFESASYCYTVKEAEHSAAKVALMSLFGDQQDDGIMYKNLLQELVQKEGLPMPEYNTTRYGESHVPTFSVTVEIKGKLFQGDAAKTKRQAETNAAKIAYSYLYQNEHDPMEKQGHNFTSAHSELPMPGSSHSMLCNRVQVYPRKADVVLPEGGITLPFSDDSWVAVMHRPASWVIATYALSFHIKDRMFALTSIKDIGGRRFTNIVCKKADVANMDLLVISILNSLFLLPTYFRVLNTNVDGKQKRMFAFTSIKGIDRRFTNIVCKKADIDINKRTGELSAAGLQNMMTVVASPRQFKIPDWFLNRKKDYKDCRYSQVVSNALDMKLRDNLERLKKRRAKLMFVSKYDPSSYFDSELILVRRQSLHLPANNSQADSGHCRQPQKEPNFCNLSSIINDVSNKVRSGLLIDARALLDSAVSKYTERVASQHASIVEVLLSTYEAVFPDHRVFDLLLQLYSKKRMTNEAFDACRYMGDHGLDANIISFNTMLHVSQRSDQNNLAWKIFEYMFARRIYPNQTTTEVMIDVMLKEGVLPKIIEEDRVEEAITLLNRMLQRNMMFDDIAYSLVVASYCKLCKLDSTLQSKDEMINRGCSLNSYVYTCLIGFYSEEERIEEAVQIMEEMVSIGLKPYNETYNHLIVGLSRNGWTNQCLRYSEKMLEGRFLPSLGTYNEMIKTLCIAGNIEEANRTLTSLLNMGLVPDQEIYLILIYGYGTTGDCQKIITLYYEMVYMGLELSIRVYKSLVQNLCKRMRASNCNSERMSMTMHRSKNLADHGHVENQEPASVTTIEEILQDEHDPVEKQSVSVLVRMENNLYKISLNLAAQHHSYSPDCSSFADRQRRFPAYFRVLNTNVDGKQKSMFAFTSIKGIGRRFANIVCKKVDVDINKRTGELSAAGLQNMITVVASPRQFKIPDWFLNRKKEYKDCMYSQVVSNALDMKLRDNLERLKKRRVCKAMTSDSLLFVYSKKRMVNEAFDACRYLGDHGLDTNIISFNTMLHVSQRSDQNNLAWKIFEYMFARRIYPNQTTTEVMIDVMLKEGVLPKIIEEDRVEEAITLLKRMLQRNMMFDDIAYSLIVASYCKLCKLDSALQSKDEMINRGCSLNSFVYTGIIGFYSEEERIEEVVQMMEEMVSIGLKPYDETYNHLIVGLSRNGWTNQCLRYSEKMLEGRYLPSLGTCNEMIKTLCIAGNIEEANRTLTSLLNMGLVPDQEIYLILIDGYGTTGDSQKIITLYYEMVHMGLELSMMVYKGGIQRALISYDKMIEKVLVPCSDALMLLAKKMLNESQQLQFRKDENDHAQKQEPGTDHGHVENQEPASVTTIEEILQDEHDPVEKQSVSVLVRMENNLYKISLNLAAQHHSYSPDCSSYSKYTERVASKHASIVEVLLGTYDAVFPGHRVFDLLLEEYSKKRMVNEAFDACKYLGDHGLDANLISFNTMLHVSQRSDQNNLAWKIFEYMFVRRIYPNQTTTEVMIDVMLKEGVLPKLVSVLDRIHGSRCAPGIIVNTTLAFRIIEEDRAEETITLLKRMLQRNMMFNDIAYSLIVTSYCKLCKLDSTLQSKDEIINRGCSLNSYVTLV</sequence>
<dbReference type="Gene3D" id="1.25.40.10">
    <property type="entry name" value="Tetratricopeptide repeat domain"/>
    <property type="match status" value="7"/>
</dbReference>
<dbReference type="PROSITE" id="PS50159">
    <property type="entry name" value="RIBOSOMAL_S13_2"/>
    <property type="match status" value="2"/>
</dbReference>
<gene>
    <name evidence="10" type="ORF">ZIOFF_019048</name>
</gene>
<accession>A0A8J5H912</accession>
<dbReference type="Pfam" id="PF13041">
    <property type="entry name" value="PPR_2"/>
    <property type="match status" value="1"/>
</dbReference>
<feature type="repeat" description="PPR" evidence="7">
    <location>
        <begin position="801"/>
        <end position="835"/>
    </location>
</feature>
<dbReference type="SUPFAM" id="SSF46946">
    <property type="entry name" value="S13-like H2TH domain"/>
    <property type="match status" value="2"/>
</dbReference>
<evidence type="ECO:0000313" key="10">
    <source>
        <dbReference type="EMBL" id="KAG6521914.1"/>
    </source>
</evidence>
<dbReference type="PROSITE" id="PS51375">
    <property type="entry name" value="PPR"/>
    <property type="match status" value="9"/>
</dbReference>
<evidence type="ECO:0000256" key="1">
    <source>
        <dbReference type="ARBA" id="ARBA00007626"/>
    </source>
</evidence>
<keyword evidence="5" id="KW-0687">Ribonucleoprotein</keyword>
<dbReference type="GO" id="GO:0003723">
    <property type="term" value="F:RNA binding"/>
    <property type="evidence" value="ECO:0007669"/>
    <property type="project" value="UniProtKB-UniRule"/>
</dbReference>
<comment type="similarity">
    <text evidence="1">Belongs to the PPR family. P subfamily.</text>
</comment>
<feature type="repeat" description="PPR" evidence="7">
    <location>
        <begin position="1343"/>
        <end position="1377"/>
    </location>
</feature>
<reference evidence="10 11" key="1">
    <citation type="submission" date="2020-08" db="EMBL/GenBank/DDBJ databases">
        <title>Plant Genome Project.</title>
        <authorList>
            <person name="Zhang R.-G."/>
        </authorList>
    </citation>
    <scope>NUCLEOTIDE SEQUENCE [LARGE SCALE GENOMIC DNA]</scope>
    <source>
        <tissue evidence="10">Rhizome</tissue>
    </source>
</reference>
<dbReference type="Gene3D" id="1.10.8.50">
    <property type="match status" value="2"/>
</dbReference>
<dbReference type="Pfam" id="PF00035">
    <property type="entry name" value="dsrm"/>
    <property type="match status" value="3"/>
</dbReference>
<feature type="compositionally biased region" description="Basic and acidic residues" evidence="8">
    <location>
        <begin position="1424"/>
        <end position="1446"/>
    </location>
</feature>
<evidence type="ECO:0000256" key="8">
    <source>
        <dbReference type="SAM" id="MobiDB-lite"/>
    </source>
</evidence>
<dbReference type="Pfam" id="PF00416">
    <property type="entry name" value="Ribosomal_S13"/>
    <property type="match status" value="2"/>
</dbReference>
<keyword evidence="4" id="KW-0689">Ribosomal protein</keyword>
<dbReference type="InterPro" id="IPR010979">
    <property type="entry name" value="Ribosomal_uS13-like_H2TH"/>
</dbReference>
<dbReference type="PANTHER" id="PTHR46128">
    <property type="entry name" value="MITOCHONDRIAL GROUP I INTRON SPLICING FACTOR CCM1"/>
    <property type="match status" value="1"/>
</dbReference>
<dbReference type="Pfam" id="PF01535">
    <property type="entry name" value="PPR"/>
    <property type="match status" value="5"/>
</dbReference>
<dbReference type="SMART" id="SM00358">
    <property type="entry name" value="DSRM"/>
    <property type="match status" value="3"/>
</dbReference>
<comment type="caution">
    <text evidence="10">The sequence shown here is derived from an EMBL/GenBank/DDBJ whole genome shotgun (WGS) entry which is preliminary data.</text>
</comment>
<dbReference type="InterPro" id="IPR002885">
    <property type="entry name" value="PPR_rpt"/>
</dbReference>
<protein>
    <recommendedName>
        <fullName evidence="9">DRBM domain-containing protein</fullName>
    </recommendedName>
</protein>
<dbReference type="Gene3D" id="3.30.160.20">
    <property type="match status" value="3"/>
</dbReference>
<evidence type="ECO:0000256" key="3">
    <source>
        <dbReference type="ARBA" id="ARBA00022737"/>
    </source>
</evidence>
<evidence type="ECO:0000259" key="9">
    <source>
        <dbReference type="PROSITE" id="PS50137"/>
    </source>
</evidence>
<dbReference type="InterPro" id="IPR014720">
    <property type="entry name" value="dsRBD_dom"/>
</dbReference>
<evidence type="ECO:0000256" key="4">
    <source>
        <dbReference type="ARBA" id="ARBA00022980"/>
    </source>
</evidence>
<feature type="repeat" description="PPR" evidence="7">
    <location>
        <begin position="617"/>
        <end position="651"/>
    </location>
</feature>
<dbReference type="InterPro" id="IPR050872">
    <property type="entry name" value="PPR_P_subfamily"/>
</dbReference>
<dbReference type="InterPro" id="IPR011990">
    <property type="entry name" value="TPR-like_helical_dom_sf"/>
</dbReference>
<dbReference type="GO" id="GO:0006412">
    <property type="term" value="P:translation"/>
    <property type="evidence" value="ECO:0007669"/>
    <property type="project" value="InterPro"/>
</dbReference>
<organism evidence="10 11">
    <name type="scientific">Zingiber officinale</name>
    <name type="common">Ginger</name>
    <name type="synonym">Amomum zingiber</name>
    <dbReference type="NCBI Taxonomy" id="94328"/>
    <lineage>
        <taxon>Eukaryota</taxon>
        <taxon>Viridiplantae</taxon>
        <taxon>Streptophyta</taxon>
        <taxon>Embryophyta</taxon>
        <taxon>Tracheophyta</taxon>
        <taxon>Spermatophyta</taxon>
        <taxon>Magnoliopsida</taxon>
        <taxon>Liliopsida</taxon>
        <taxon>Zingiberales</taxon>
        <taxon>Zingiberaceae</taxon>
        <taxon>Zingiber</taxon>
    </lineage>
</organism>
<dbReference type="NCBIfam" id="TIGR00756">
    <property type="entry name" value="PPR"/>
    <property type="match status" value="3"/>
</dbReference>
<feature type="domain" description="DRBM" evidence="9">
    <location>
        <begin position="99"/>
        <end position="164"/>
    </location>
</feature>
<keyword evidence="3" id="KW-0677">Repeat</keyword>
<proteinExistence type="inferred from homology"/>
<dbReference type="PROSITE" id="PS50137">
    <property type="entry name" value="DS_RBD"/>
    <property type="match status" value="3"/>
</dbReference>
<dbReference type="InterPro" id="IPR001892">
    <property type="entry name" value="Ribosomal_uS13"/>
</dbReference>
<feature type="domain" description="DRBM" evidence="9">
    <location>
        <begin position="1"/>
        <end position="70"/>
    </location>
</feature>
<feature type="repeat" description="PPR" evidence="7">
    <location>
        <begin position="1203"/>
        <end position="1237"/>
    </location>
</feature>
<dbReference type="FunFam" id="1.10.8.50:FF:000002">
    <property type="entry name" value="40S ribosomal protein S18"/>
    <property type="match status" value="1"/>
</dbReference>
<feature type="region of interest" description="Disordered" evidence="8">
    <location>
        <begin position="1424"/>
        <end position="1447"/>
    </location>
</feature>
<comment type="similarity">
    <text evidence="2">Belongs to the universal ribosomal protein uS13 family.</text>
</comment>
<name>A0A8J5H912_ZINOF</name>
<dbReference type="Proteomes" id="UP000734854">
    <property type="component" value="Unassembled WGS sequence"/>
</dbReference>
<keyword evidence="11" id="KW-1185">Reference proteome</keyword>
<feature type="repeat" description="PPR" evidence="7">
    <location>
        <begin position="696"/>
        <end position="730"/>
    </location>
</feature>
<dbReference type="GO" id="GO:0003735">
    <property type="term" value="F:structural constituent of ribosome"/>
    <property type="evidence" value="ECO:0007669"/>
    <property type="project" value="InterPro"/>
</dbReference>
<evidence type="ECO:0000256" key="5">
    <source>
        <dbReference type="ARBA" id="ARBA00023274"/>
    </source>
</evidence>
<evidence type="ECO:0000256" key="7">
    <source>
        <dbReference type="PROSITE-ProRule" id="PRU00708"/>
    </source>
</evidence>
<evidence type="ECO:0000256" key="2">
    <source>
        <dbReference type="ARBA" id="ARBA00008080"/>
    </source>
</evidence>
<evidence type="ECO:0000256" key="6">
    <source>
        <dbReference type="PROSITE-ProRule" id="PRU00266"/>
    </source>
</evidence>
<feature type="repeat" description="PPR" evidence="7">
    <location>
        <begin position="731"/>
        <end position="765"/>
    </location>
</feature>